<dbReference type="AlphaFoldDB" id="A0A833UAF5"/>
<dbReference type="InterPro" id="IPR000477">
    <property type="entry name" value="RT_dom"/>
</dbReference>
<dbReference type="PANTHER" id="PTHR24559">
    <property type="entry name" value="TRANSPOSON TY3-I GAG-POL POLYPROTEIN"/>
    <property type="match status" value="1"/>
</dbReference>
<sequence>MPGIGEEIIEHKLSIDLKVCPIKQKKRSFSTKKYEALAEEVDKLLLATGFIREAQYLAWLSNVVLVKKSNEKWRMCVDFTDLNKVCLKDSFPLLRIDMIVDTTTWHKILSFMDAYSGYNQIRMNKTDQEKTIFITDRGLYCYNVMPFGLKNSGATYQRLLNKMFKNQIGRNMEMYVDDLLVKRMEFAQHIDDHEEAF</sequence>
<dbReference type="InterPro" id="IPR043502">
    <property type="entry name" value="DNA/RNA_pol_sf"/>
</dbReference>
<dbReference type="Pfam" id="PF00078">
    <property type="entry name" value="RVT_1"/>
    <property type="match status" value="1"/>
</dbReference>
<dbReference type="CDD" id="cd01647">
    <property type="entry name" value="RT_LTR"/>
    <property type="match status" value="1"/>
</dbReference>
<evidence type="ECO:0000259" key="1">
    <source>
        <dbReference type="Pfam" id="PF00078"/>
    </source>
</evidence>
<gene>
    <name evidence="2" type="ORF">F2P56_023595</name>
</gene>
<dbReference type="Gramene" id="Jr11_01170_p1">
    <property type="protein sequence ID" value="cds.Jr11_01170_p1"/>
    <property type="gene ID" value="Jr11_01170"/>
</dbReference>
<evidence type="ECO:0000313" key="2">
    <source>
        <dbReference type="EMBL" id="KAF5453882.1"/>
    </source>
</evidence>
<comment type="caution">
    <text evidence="2">The sequence shown here is derived from an EMBL/GenBank/DDBJ whole genome shotgun (WGS) entry which is preliminary data.</text>
</comment>
<dbReference type="InterPro" id="IPR053134">
    <property type="entry name" value="RNA-dir_DNA_polymerase"/>
</dbReference>
<evidence type="ECO:0000313" key="3">
    <source>
        <dbReference type="Proteomes" id="UP000619265"/>
    </source>
</evidence>
<reference evidence="2" key="2">
    <citation type="submission" date="2020-03" db="EMBL/GenBank/DDBJ databases">
        <title>Walnut 2.0.</title>
        <authorList>
            <person name="Marrano A."/>
            <person name="Britton M."/>
            <person name="Zimin A.V."/>
            <person name="Zaini P.A."/>
            <person name="Workman R."/>
            <person name="Puiu D."/>
            <person name="Bianco L."/>
            <person name="Allen B.J."/>
            <person name="Troggio M."/>
            <person name="Leslie C.A."/>
            <person name="Timp W."/>
            <person name="Dendekar A."/>
            <person name="Salzberg S.L."/>
            <person name="Neale D.B."/>
        </authorList>
    </citation>
    <scope>NUCLEOTIDE SEQUENCE</scope>
    <source>
        <tissue evidence="2">Leaves</tissue>
    </source>
</reference>
<dbReference type="Gene3D" id="3.30.70.270">
    <property type="match status" value="1"/>
</dbReference>
<proteinExistence type="predicted"/>
<dbReference type="InterPro" id="IPR043128">
    <property type="entry name" value="Rev_trsase/Diguanyl_cyclase"/>
</dbReference>
<organism evidence="2 3">
    <name type="scientific">Juglans regia</name>
    <name type="common">English walnut</name>
    <dbReference type="NCBI Taxonomy" id="51240"/>
    <lineage>
        <taxon>Eukaryota</taxon>
        <taxon>Viridiplantae</taxon>
        <taxon>Streptophyta</taxon>
        <taxon>Embryophyta</taxon>
        <taxon>Tracheophyta</taxon>
        <taxon>Spermatophyta</taxon>
        <taxon>Magnoliopsida</taxon>
        <taxon>eudicotyledons</taxon>
        <taxon>Gunneridae</taxon>
        <taxon>Pentapetalae</taxon>
        <taxon>rosids</taxon>
        <taxon>fabids</taxon>
        <taxon>Fagales</taxon>
        <taxon>Juglandaceae</taxon>
        <taxon>Juglans</taxon>
    </lineage>
</organism>
<dbReference type="PANTHER" id="PTHR24559:SF444">
    <property type="entry name" value="REVERSE TRANSCRIPTASE DOMAIN-CONTAINING PROTEIN"/>
    <property type="match status" value="1"/>
</dbReference>
<protein>
    <recommendedName>
        <fullName evidence="1">Reverse transcriptase domain-containing protein</fullName>
    </recommendedName>
</protein>
<dbReference type="SUPFAM" id="SSF56672">
    <property type="entry name" value="DNA/RNA polymerases"/>
    <property type="match status" value="1"/>
</dbReference>
<reference evidence="2" key="1">
    <citation type="submission" date="2015-10" db="EMBL/GenBank/DDBJ databases">
        <authorList>
            <person name="Martinez-Garcia P.J."/>
            <person name="Crepeau M.W."/>
            <person name="Puiu D."/>
            <person name="Gonzalez-Ibeas D."/>
            <person name="Whalen J."/>
            <person name="Stevens K."/>
            <person name="Paul R."/>
            <person name="Butterfield T."/>
            <person name="Britton M."/>
            <person name="Reagan R."/>
            <person name="Chakraborty S."/>
            <person name="Walawage S.L."/>
            <person name="Vasquez-Gross H.A."/>
            <person name="Cardeno C."/>
            <person name="Famula R."/>
            <person name="Pratt K."/>
            <person name="Kuruganti S."/>
            <person name="Aradhya M.K."/>
            <person name="Leslie C.A."/>
            <person name="Dandekar A.M."/>
            <person name="Salzberg S.L."/>
            <person name="Wegrzyn J.L."/>
            <person name="Langley C.H."/>
            <person name="Neale D.B."/>
        </authorList>
    </citation>
    <scope>NUCLEOTIDE SEQUENCE</scope>
    <source>
        <tissue evidence="2">Leaves</tissue>
    </source>
</reference>
<dbReference type="EMBL" id="LIHL02000011">
    <property type="protein sequence ID" value="KAF5453882.1"/>
    <property type="molecule type" value="Genomic_DNA"/>
</dbReference>
<name>A0A833UAF5_JUGRE</name>
<dbReference type="Gene3D" id="3.10.10.10">
    <property type="entry name" value="HIV Type 1 Reverse Transcriptase, subunit A, domain 1"/>
    <property type="match status" value="1"/>
</dbReference>
<accession>A0A833UAF5</accession>
<dbReference type="Proteomes" id="UP000619265">
    <property type="component" value="Unassembled WGS sequence"/>
</dbReference>
<feature type="domain" description="Reverse transcriptase" evidence="1">
    <location>
        <begin position="67"/>
        <end position="184"/>
    </location>
</feature>